<evidence type="ECO:0000313" key="3">
    <source>
        <dbReference type="EMBL" id="MBP1955898.1"/>
    </source>
</evidence>
<keyword evidence="1" id="KW-1133">Transmembrane helix</keyword>
<proteinExistence type="predicted"/>
<feature type="transmembrane region" description="Helical" evidence="1">
    <location>
        <begin position="230"/>
        <end position="248"/>
    </location>
</feature>
<feature type="transmembrane region" description="Helical" evidence="1">
    <location>
        <begin position="12"/>
        <end position="31"/>
    </location>
</feature>
<dbReference type="RefSeq" id="WP_188873069.1">
    <property type="nucleotide sequence ID" value="NZ_BMOO01000008.1"/>
</dbReference>
<reference evidence="2" key="2">
    <citation type="submission" date="2020-09" db="EMBL/GenBank/DDBJ databases">
        <authorList>
            <person name="Sun Q."/>
            <person name="Ohkuma M."/>
        </authorList>
    </citation>
    <scope>NUCLEOTIDE SEQUENCE</scope>
    <source>
        <strain evidence="2">JCM 16108</strain>
    </source>
</reference>
<dbReference type="OrthoDB" id="170690at2157"/>
<organism evidence="2 4">
    <name type="scientific">Halarchaeum rubridurum</name>
    <dbReference type="NCBI Taxonomy" id="489911"/>
    <lineage>
        <taxon>Archaea</taxon>
        <taxon>Methanobacteriati</taxon>
        <taxon>Methanobacteriota</taxon>
        <taxon>Stenosarchaea group</taxon>
        <taxon>Halobacteria</taxon>
        <taxon>Halobacteriales</taxon>
        <taxon>Halobacteriaceae</taxon>
    </lineage>
</organism>
<evidence type="ECO:0000256" key="1">
    <source>
        <dbReference type="SAM" id="Phobius"/>
    </source>
</evidence>
<keyword evidence="4" id="KW-1185">Reference proteome</keyword>
<keyword evidence="1" id="KW-0472">Membrane</keyword>
<comment type="caution">
    <text evidence="2">The sequence shown here is derived from an EMBL/GenBank/DDBJ whole genome shotgun (WGS) entry which is preliminary data.</text>
</comment>
<keyword evidence="1" id="KW-0812">Transmembrane</keyword>
<evidence type="ECO:0000313" key="4">
    <source>
        <dbReference type="Proteomes" id="UP000614609"/>
    </source>
</evidence>
<dbReference type="EMBL" id="JAGGKO010000008">
    <property type="protein sequence ID" value="MBP1955898.1"/>
    <property type="molecule type" value="Genomic_DNA"/>
</dbReference>
<dbReference type="Proteomes" id="UP000614609">
    <property type="component" value="Unassembled WGS sequence"/>
</dbReference>
<gene>
    <name evidence="2" type="ORF">GCM10009017_26450</name>
    <name evidence="3" type="ORF">J2752_002829</name>
</gene>
<evidence type="ECO:0000313" key="2">
    <source>
        <dbReference type="EMBL" id="GGM75241.1"/>
    </source>
</evidence>
<dbReference type="Proteomes" id="UP000765891">
    <property type="component" value="Unassembled WGS sequence"/>
</dbReference>
<dbReference type="AlphaFoldDB" id="A0A830G4Y9"/>
<reference evidence="3" key="3">
    <citation type="submission" date="2021-03" db="EMBL/GenBank/DDBJ databases">
        <title>Genomic Encyclopedia of Type Strains, Phase IV (KMG-IV): sequencing the most valuable type-strain genomes for metagenomic binning, comparative biology and taxonomic classification.</title>
        <authorList>
            <person name="Goeker M."/>
        </authorList>
    </citation>
    <scope>NUCLEOTIDE SEQUENCE</scope>
    <source>
        <strain evidence="3">DSM 22443</strain>
    </source>
</reference>
<name>A0A830G4Y9_9EURY</name>
<protein>
    <submittedName>
        <fullName evidence="2">Uncharacterized protein</fullName>
    </submittedName>
</protein>
<dbReference type="EMBL" id="BMOO01000008">
    <property type="protein sequence ID" value="GGM75241.1"/>
    <property type="molecule type" value="Genomic_DNA"/>
</dbReference>
<sequence>MALPLSGSQLFGGVMVLVGVVVLAFSARYVWRATSIYRAIDVASLDGAAAGMLVRVAGTAQRGPGDALLAPFSGEHCFALRYAVEERRLSPLLLPWFVTVYERARSTPFRVHTPEGRIDVVAPARTVTLERQTVATVTPDERPPERIERFDQQTSALPSTTIWRTPPSVLEPIRRFLSLGTRRYTEEKAMPDGEVTVVGNVTEDGDSIDPLVVSDRSPATTVLRMAKTSLVGLAIGGFGLLLGLALLVI</sequence>
<reference evidence="2" key="1">
    <citation type="journal article" date="2014" name="Int. J. Syst. Evol. Microbiol.">
        <title>Complete genome sequence of Corynebacterium casei LMG S-19264T (=DSM 44701T), isolated from a smear-ripened cheese.</title>
        <authorList>
            <consortium name="US DOE Joint Genome Institute (JGI-PGF)"/>
            <person name="Walter F."/>
            <person name="Albersmeier A."/>
            <person name="Kalinowski J."/>
            <person name="Ruckert C."/>
        </authorList>
    </citation>
    <scope>NUCLEOTIDE SEQUENCE</scope>
    <source>
        <strain evidence="2">JCM 16108</strain>
    </source>
</reference>
<accession>A0A830G4Y9</accession>